<evidence type="ECO:0000259" key="2">
    <source>
        <dbReference type="Pfam" id="PF00326"/>
    </source>
</evidence>
<organism evidence="3 4">
    <name type="scientific">Flavobacterium aquidurense</name>
    <dbReference type="NCBI Taxonomy" id="362413"/>
    <lineage>
        <taxon>Bacteria</taxon>
        <taxon>Pseudomonadati</taxon>
        <taxon>Bacteroidota</taxon>
        <taxon>Flavobacteriia</taxon>
        <taxon>Flavobacteriales</taxon>
        <taxon>Flavobacteriaceae</taxon>
        <taxon>Flavobacterium</taxon>
    </lineage>
</organism>
<dbReference type="AlphaFoldDB" id="A0A0Q0W0B2"/>
<evidence type="ECO:0000313" key="3">
    <source>
        <dbReference type="EMBL" id="KQB39840.1"/>
    </source>
</evidence>
<evidence type="ECO:0000256" key="1">
    <source>
        <dbReference type="ARBA" id="ARBA00022801"/>
    </source>
</evidence>
<dbReference type="PANTHER" id="PTHR42776:SF27">
    <property type="entry name" value="DIPEPTIDYL PEPTIDASE FAMILY MEMBER 6"/>
    <property type="match status" value="1"/>
</dbReference>
<proteinExistence type="predicted"/>
<dbReference type="OrthoDB" id="9812921at2"/>
<gene>
    <name evidence="3" type="ORF">RC62_1534</name>
</gene>
<sequence length="891" mass="102978">MSKKNISPTALGGNFKSKYQFLFLVLFLLFILPLVACPLWGQVRQKKDLTEADYHLWGNTRMDKFSPDGRWASYINIPESGGDTLFVRSTFNGKKYYIPSGRNSIFTRDNFFYCQNGKDLECINLKNGKKQTISGAADYQYSNKQNLLIYLNRASPNNKTLQIQSPSGKILKSIDNAVQYSLSPNEELLLCCVLTNGKYGLLLIDLKKINFEKWVISSNANQPTRFVWSKDSKAATFFSISKNNSTEPLFYYRADLDKLFEFNPALQSGFPENSAIARLSDKIIISDDLQRVFFRIRKNTINSPPASSSSSPEIWNTNDKLVYPLKNSEGMQEEPEKVVMWRPVTGGFSQITTQDLPRITLSGNQQYALLSNLLEYEPQFNYEGPSDYYLLNLTTMDKRKIFSKASFSLNYIIPSPDGRYIVYFKNNDWWTYDIEQDKHTNITDKINTSFTGKLRVLVGSSAFGNPGWSADNKEILLYDQYDIWAVKPDGSAARRLTRGREDQIRYRIGDTPDDNRLYFIYDGLTAFRYDLEKQLILNAKSDEGKSGYFIWNKNRIEKKIVFEDSYVDQLHYTADKKKIIYRRQKFDLPPQFVFKEERGKENVFLQSNPQHQNYHWGKSELIHFENSKHQKLKGVLYYPAVYDSQKKYPMIVNIYEVQSETLHDYIFPSMYNETGFNPAVFTLQGYFVFLPDILNEDENVGPSSLDCVSAGIEKVISMGIIDRDKIGLMGHSFGGYETAFIINHTKLFKTAIASGAITDLTSYFLTIGWGTGRPDMWRFYNEQFRMKGKTPLENPEDFSRNSPLASITNLNIPLLLWSGKVDLQVDWHQSVEYYLAMRRLGKKGIMLLYPQEGHGLTKPKNMEDLTRRVLEWFGYFLKDEKNIEWINNGIK</sequence>
<dbReference type="PANTHER" id="PTHR42776">
    <property type="entry name" value="SERINE PEPTIDASE S9 FAMILY MEMBER"/>
    <property type="match status" value="1"/>
</dbReference>
<dbReference type="Gene3D" id="3.40.50.1820">
    <property type="entry name" value="alpha/beta hydrolase"/>
    <property type="match status" value="1"/>
</dbReference>
<feature type="domain" description="Peptidase S9 prolyl oligopeptidase catalytic" evidence="2">
    <location>
        <begin position="708"/>
        <end position="878"/>
    </location>
</feature>
<comment type="caution">
    <text evidence="3">The sequence shown here is derived from an EMBL/GenBank/DDBJ whole genome shotgun (WGS) entry which is preliminary data.</text>
</comment>
<dbReference type="Proteomes" id="UP000050443">
    <property type="component" value="Unassembled WGS sequence"/>
</dbReference>
<dbReference type="RefSeq" id="WP_055096672.1">
    <property type="nucleotide sequence ID" value="NZ_JRLF01000012.1"/>
</dbReference>
<protein>
    <submittedName>
        <fullName evidence="3">S9 peptidase</fullName>
    </submittedName>
</protein>
<dbReference type="Gene3D" id="2.120.10.30">
    <property type="entry name" value="TolB, C-terminal domain"/>
    <property type="match status" value="1"/>
</dbReference>
<dbReference type="GO" id="GO:0004252">
    <property type="term" value="F:serine-type endopeptidase activity"/>
    <property type="evidence" value="ECO:0007669"/>
    <property type="project" value="TreeGrafter"/>
</dbReference>
<evidence type="ECO:0000313" key="4">
    <source>
        <dbReference type="Proteomes" id="UP000050443"/>
    </source>
</evidence>
<accession>A0A0Q0W0B2</accession>
<dbReference type="PATRIC" id="fig|362413.3.peg.1495"/>
<reference evidence="3 4" key="1">
    <citation type="submission" date="2014-09" db="EMBL/GenBank/DDBJ databases">
        <title>Genome sequence of Flavobacterium aquidurense RC62.</title>
        <authorList>
            <person name="Kim J.F."/>
            <person name="Kwak M.-J."/>
        </authorList>
    </citation>
    <scope>NUCLEOTIDE SEQUENCE [LARGE SCALE GENOMIC DNA]</scope>
    <source>
        <strain evidence="3 4">RC62</strain>
    </source>
</reference>
<dbReference type="SUPFAM" id="SSF82171">
    <property type="entry name" value="DPP6 N-terminal domain-like"/>
    <property type="match status" value="1"/>
</dbReference>
<keyword evidence="1" id="KW-0378">Hydrolase</keyword>
<dbReference type="EMBL" id="JRLF01000012">
    <property type="protein sequence ID" value="KQB39840.1"/>
    <property type="molecule type" value="Genomic_DNA"/>
</dbReference>
<dbReference type="GO" id="GO:0006508">
    <property type="term" value="P:proteolysis"/>
    <property type="evidence" value="ECO:0007669"/>
    <property type="project" value="InterPro"/>
</dbReference>
<dbReference type="InterPro" id="IPR029058">
    <property type="entry name" value="AB_hydrolase_fold"/>
</dbReference>
<dbReference type="InterPro" id="IPR001375">
    <property type="entry name" value="Peptidase_S9_cat"/>
</dbReference>
<dbReference type="SUPFAM" id="SSF53474">
    <property type="entry name" value="alpha/beta-Hydrolases"/>
    <property type="match status" value="1"/>
</dbReference>
<dbReference type="Pfam" id="PF00326">
    <property type="entry name" value="Peptidase_S9"/>
    <property type="match status" value="1"/>
</dbReference>
<name>A0A0Q0W0B2_9FLAO</name>
<dbReference type="STRING" id="362413.RC62_1534"/>
<dbReference type="InterPro" id="IPR011042">
    <property type="entry name" value="6-blade_b-propeller_TolB-like"/>
</dbReference>